<dbReference type="EMBL" id="KT428295">
    <property type="protein sequence ID" value="ALK44373.1"/>
    <property type="molecule type" value="Genomic_DNA"/>
</dbReference>
<protein>
    <recommendedName>
        <fullName evidence="2">Transposase IS4-like domain-containing protein</fullName>
    </recommendedName>
</protein>
<name>A0A0P0LXV9_9GAMM</name>
<organism evidence="1">
    <name type="scientific">Colwellia sp. C1</name>
    <dbReference type="NCBI Taxonomy" id="1737566"/>
    <lineage>
        <taxon>Bacteria</taxon>
        <taxon>Pseudomonadati</taxon>
        <taxon>Pseudomonadota</taxon>
        <taxon>Gammaproteobacteria</taxon>
        <taxon>Alteromonadales</taxon>
        <taxon>Colwelliaceae</taxon>
        <taxon>Colwellia</taxon>
    </lineage>
</organism>
<accession>A0A0P0LXV9</accession>
<evidence type="ECO:0008006" key="2">
    <source>
        <dbReference type="Google" id="ProtNLM"/>
    </source>
</evidence>
<sequence length="454" mass="52761">MIISPKNKAQYKVPFKKRKHLNFDTMVNRISTSIKMTYAPKSGNTYHQHDIAMGALAWMFFQSPSLLEFQRQLSDPQQQNNLFTLFNMTGIPQDSQLRERLDNMDSEIYRDVFNGLFEQMRRDKALEQYRLPLGDKGMYYVPIDGSTYHSSSAISCDCCLTQKHKNGTTTYKHSVLQGAIVRPGIAQIIPLMPEAIKNTDGHEKQDCEQKAAKRFLEKLKQDHPRLPLLIGGDDLFSRTPIFNMLRQHDMHGIFTCKAGSHTHLYDLLDTLEDWPWHSTEKMVGVKKPKKETRRYRWHNQVPLNAQADAPLVNVIEYQILNELGKITFKNVWVTNVAVNADNVALLIDVGRSRWKIENECFNSLKNQGYQMEHNFGHGKKHLSFNMYLSILLAFFMHQILELTDAAYQACRKKFGSKKNLWNTIRTSINLFVFPQWYWLMDFILEPDGGQFKIS</sequence>
<reference evidence="1" key="1">
    <citation type="submission" date="2015-08" db="EMBL/GenBank/DDBJ databases">
        <title>Partial sequence of psychrophilic Colwellia sp.</title>
        <authorList>
            <person name="Pankowski J.A."/>
            <person name="Leong J.S."/>
            <person name="Nano F.E."/>
        </authorList>
    </citation>
    <scope>NUCLEOTIDE SEQUENCE</scope>
    <source>
        <strain evidence="1">C1</strain>
    </source>
</reference>
<proteinExistence type="predicted"/>
<evidence type="ECO:0000313" key="1">
    <source>
        <dbReference type="EMBL" id="ALK44373.1"/>
    </source>
</evidence>
<dbReference type="AlphaFoldDB" id="A0A0P0LXV9"/>